<dbReference type="EMBL" id="CDHN01000005">
    <property type="protein sequence ID" value="CEJ93270.1"/>
    <property type="molecule type" value="Genomic_DNA"/>
</dbReference>
<evidence type="ECO:0000256" key="1">
    <source>
        <dbReference type="SAM" id="SignalP"/>
    </source>
</evidence>
<dbReference type="HOGENOM" id="CLU_834668_0_0_1"/>
<dbReference type="AlphaFoldDB" id="A0A0A1TP09"/>
<sequence length="333" mass="36813">MKTSTLALLAGWLQLLPVCQGSEFSFGKTDFHNFRYKYTCTQLAGETTLSPVLRNQYFAICLIQRNSVAHLLLDNPMQNVLSDKAIQNSYQDQLSIVNVAHDEHDLPYLPSKNDGKTEVRVRDVLLMAAEMCSGNKNTRFISNIRDCGHHTKTSNFQGCVCAKNLSPAFVVAFQNCVLGYLPHRADRYTPAFVNETSLDNMPPYSCRAKIPARFKSSHSKRHDKGCYFIYEDGYFRGTTGCQFDGADYLSGDYSQYPVYDDGTVRSVLPSSVDMTVETATAIPTGIPSALRTYAPTDATVASTATKFSTYSSGSGSRVVGTIFLSLLVGMYLC</sequence>
<feature type="chain" id="PRO_5001979618" evidence="1">
    <location>
        <begin position="22"/>
        <end position="333"/>
    </location>
</feature>
<proteinExistence type="predicted"/>
<organism evidence="2 3">
    <name type="scientific">[Torrubiella] hemipterigena</name>
    <dbReference type="NCBI Taxonomy" id="1531966"/>
    <lineage>
        <taxon>Eukaryota</taxon>
        <taxon>Fungi</taxon>
        <taxon>Dikarya</taxon>
        <taxon>Ascomycota</taxon>
        <taxon>Pezizomycotina</taxon>
        <taxon>Sordariomycetes</taxon>
        <taxon>Hypocreomycetidae</taxon>
        <taxon>Hypocreales</taxon>
        <taxon>Clavicipitaceae</taxon>
        <taxon>Clavicipitaceae incertae sedis</taxon>
        <taxon>'Torrubiella' clade</taxon>
    </lineage>
</organism>
<accession>A0A0A1TP09</accession>
<dbReference type="OrthoDB" id="4935807at2759"/>
<feature type="signal peptide" evidence="1">
    <location>
        <begin position="1"/>
        <end position="21"/>
    </location>
</feature>
<dbReference type="Proteomes" id="UP000039046">
    <property type="component" value="Unassembled WGS sequence"/>
</dbReference>
<keyword evidence="3" id="KW-1185">Reference proteome</keyword>
<protein>
    <submittedName>
        <fullName evidence="2">Uncharacterized protein</fullName>
    </submittedName>
</protein>
<gene>
    <name evidence="2" type="ORF">VHEMI08876</name>
</gene>
<reference evidence="2 3" key="1">
    <citation type="journal article" date="2015" name="Genome Announc.">
        <title>Draft Genome Sequence and Gene Annotation of the Entomopathogenic Fungus Verticillium hemipterigenum.</title>
        <authorList>
            <person name="Horn F."/>
            <person name="Habel A."/>
            <person name="Scharf D.H."/>
            <person name="Dworschak J."/>
            <person name="Brakhage A.A."/>
            <person name="Guthke R."/>
            <person name="Hertweck C."/>
            <person name="Linde J."/>
        </authorList>
    </citation>
    <scope>NUCLEOTIDE SEQUENCE [LARGE SCALE GENOMIC DNA]</scope>
</reference>
<evidence type="ECO:0000313" key="3">
    <source>
        <dbReference type="Proteomes" id="UP000039046"/>
    </source>
</evidence>
<keyword evidence="1" id="KW-0732">Signal</keyword>
<evidence type="ECO:0000313" key="2">
    <source>
        <dbReference type="EMBL" id="CEJ93270.1"/>
    </source>
</evidence>
<name>A0A0A1TP09_9HYPO</name>